<protein>
    <submittedName>
        <fullName evidence="2">Uncharacterized protein</fullName>
    </submittedName>
</protein>
<proteinExistence type="predicted"/>
<feature type="compositionally biased region" description="Basic and acidic residues" evidence="1">
    <location>
        <begin position="629"/>
        <end position="649"/>
    </location>
</feature>
<sequence>MAHLIRLARVVPPTGNGLDLKMGEFNGIYTVHEKNYFQDSTLYSFNPPNTLHISVERTENPLASHRVNPITVNDRHHNIPHTIDEDPLDYLQQTIISRRQKFHPTKSLTLNTSTLVQTTCKPYLSELTPKPKTSRRPFHTTSSVSQLPTSAINVTSSYNYPLNFHKDTSIYDDNTPTRQLTASPLYSNQSPPVTTTIRSHLLRTSPTENYSSDHCRTSRHSSISSLSSTDRHVPLASPSSIHPWPLPPTSAKFSKFPVHPDWPQKSSTYYPLRTWSTAPRPLPSDITSPLSRSASATLAYLDLCSAPAMSHRTGNASPPSTQPSQSLGNICHPASLAVNQSWIPTTSQNSTLNVNIMRPTSSISLKSTASKETFYQDAPDTAEWMEIDSGDAYDDLEKAESTVRKMRESLLRMPVLQLTPGARTRFQAMLENEKLHDFSNLFSLTAGPPTIHSPPLTPSPQSTSFLYEDQKPLGSHRKSYASSKTLSSSTSYRSFKSSFELDRHYSTRTDMHRLSAVVPVFTRIMGGLRDQDRGEGKGNELTNSIPGASSQGSPDPGNIRVTGSPSSLGGSSYKRRLKPLILRTSGYNNFTNPKRSSAGPFVLRYSLPPESTSSRQPILHKAHSLRVSNQDRWDSSQRSSDDATLKEDSETLSEPRASGEESTRRFTGEQSKLRFQEVINDPIMNNLSDHGESPEKETAKEQASLDQIPVIKYSKQRSGTFGVHSSKVWAIGQGSPPLVKKISSESLEPLTVEDDCTTDQQSHDHCADDNVDTEEAETSIHNPENQPVGSRSSVKKNLSPIKTQFFSSVRQRTISHQLTTTGFSKDPSVMSKCAPLEDSQGGSRSSGSPRHRTRCLSNLYKSSSKNVPTPDRGVSAASYAAAAAAAKLAERKASQTLELTDSPDTLIISGVPYDVRVGAGKMPDSQQVEEVSLEQKKQKSAEGHVSRLFMTLSRMQARDASKVLDLGPAQLERDCVDHRRFMLHAQGHPKFIKGKLQRISKPVILQADDERVALWRMISNAKTSPVLKTTNPLSPRL</sequence>
<dbReference type="Proteomes" id="UP000037035">
    <property type="component" value="Unassembled WGS sequence"/>
</dbReference>
<feature type="compositionally biased region" description="Polar residues" evidence="1">
    <location>
        <begin position="561"/>
        <end position="570"/>
    </location>
</feature>
<evidence type="ECO:0000256" key="1">
    <source>
        <dbReference type="SAM" id="MobiDB-lite"/>
    </source>
</evidence>
<feature type="compositionally biased region" description="Polar residues" evidence="1">
    <location>
        <begin position="540"/>
        <end position="553"/>
    </location>
</feature>
<feature type="region of interest" description="Disordered" evidence="1">
    <location>
        <begin position="608"/>
        <end position="704"/>
    </location>
</feature>
<feature type="region of interest" description="Disordered" evidence="1">
    <location>
        <begin position="528"/>
        <end position="572"/>
    </location>
</feature>
<reference evidence="2 3" key="1">
    <citation type="submission" date="2015-08" db="EMBL/GenBank/DDBJ databases">
        <title>Next Generation Sequencing and Analysis of the Genome of Puccinia sorghi L Schw, the Causal Agent of Maize Common Rust.</title>
        <authorList>
            <person name="Rochi L."/>
            <person name="Burguener G."/>
            <person name="Darino M."/>
            <person name="Turjanski A."/>
            <person name="Kreff E."/>
            <person name="Dieguez M.J."/>
            <person name="Sacco F."/>
        </authorList>
    </citation>
    <scope>NUCLEOTIDE SEQUENCE [LARGE SCALE GENOMIC DNA]</scope>
    <source>
        <strain evidence="2 3">RO10H11247</strain>
    </source>
</reference>
<organism evidence="2 3">
    <name type="scientific">Puccinia sorghi</name>
    <dbReference type="NCBI Taxonomy" id="27349"/>
    <lineage>
        <taxon>Eukaryota</taxon>
        <taxon>Fungi</taxon>
        <taxon>Dikarya</taxon>
        <taxon>Basidiomycota</taxon>
        <taxon>Pucciniomycotina</taxon>
        <taxon>Pucciniomycetes</taxon>
        <taxon>Pucciniales</taxon>
        <taxon>Pucciniaceae</taxon>
        <taxon>Puccinia</taxon>
    </lineage>
</organism>
<keyword evidence="3" id="KW-1185">Reference proteome</keyword>
<dbReference type="STRING" id="27349.A0A0L6V8N1"/>
<feature type="region of interest" description="Disordered" evidence="1">
    <location>
        <begin position="819"/>
        <end position="853"/>
    </location>
</feature>
<feature type="compositionally biased region" description="Basic and acidic residues" evidence="1">
    <location>
        <begin position="529"/>
        <end position="538"/>
    </location>
</feature>
<dbReference type="EMBL" id="LAVV01007279">
    <property type="protein sequence ID" value="KNZ56470.1"/>
    <property type="molecule type" value="Genomic_DNA"/>
</dbReference>
<name>A0A0L6V8N1_9BASI</name>
<comment type="caution">
    <text evidence="2">The sequence shown here is derived from an EMBL/GenBank/DDBJ whole genome shotgun (WGS) entry which is preliminary data.</text>
</comment>
<accession>A0A0L6V8N1</accession>
<dbReference type="AlphaFoldDB" id="A0A0L6V8N1"/>
<gene>
    <name evidence="2" type="ORF">VP01_2399g4</name>
</gene>
<evidence type="ECO:0000313" key="2">
    <source>
        <dbReference type="EMBL" id="KNZ56470.1"/>
    </source>
</evidence>
<feature type="compositionally biased region" description="Basic and acidic residues" evidence="1">
    <location>
        <begin position="689"/>
        <end position="700"/>
    </location>
</feature>
<dbReference type="VEuPathDB" id="FungiDB:VP01_2399g4"/>
<evidence type="ECO:0000313" key="3">
    <source>
        <dbReference type="Proteomes" id="UP000037035"/>
    </source>
</evidence>
<feature type="region of interest" description="Disordered" evidence="1">
    <location>
        <begin position="206"/>
        <end position="231"/>
    </location>
</feature>
<dbReference type="OrthoDB" id="2507860at2759"/>
<feature type="compositionally biased region" description="Polar residues" evidence="1">
    <location>
        <begin position="779"/>
        <end position="796"/>
    </location>
</feature>
<feature type="compositionally biased region" description="Basic and acidic residues" evidence="1">
    <location>
        <begin position="657"/>
        <end position="675"/>
    </location>
</feature>
<feature type="region of interest" description="Disordered" evidence="1">
    <location>
        <begin position="755"/>
        <end position="796"/>
    </location>
</feature>
<feature type="compositionally biased region" description="Low complexity" evidence="1">
    <location>
        <begin position="839"/>
        <end position="848"/>
    </location>
</feature>